<sequence length="251" mass="29051">MDNTRILLSQSQLMNISINTLSYQQSIDRVMEWAKEKRKAYICFANVHMSVEAYRNQRYAQIINKANLVLPDGKPIAIVNSWLNKKSQERISGMDFLESLLSQSHPVRLFIYGSTEEVIEAFRNRVKNQHPHINIVGHICPPFRALTAEESEQDNANINAVNPDIVLVALGCPKQEKWMAKHTKDINAVLLGIGAALEVSSGRRKRAPLWMQQASLEWLFRLVQEPRRLFKRYLVTNTFFMYLLVKHYLLK</sequence>
<dbReference type="Proteomes" id="UP000031408">
    <property type="component" value="Unassembled WGS sequence"/>
</dbReference>
<gene>
    <name evidence="3" type="ORF">OI18_20615</name>
</gene>
<dbReference type="GO" id="GO:0016758">
    <property type="term" value="F:hexosyltransferase activity"/>
    <property type="evidence" value="ECO:0007669"/>
    <property type="project" value="TreeGrafter"/>
</dbReference>
<dbReference type="PANTHER" id="PTHR34136:SF1">
    <property type="entry name" value="UDP-N-ACETYL-D-MANNOSAMINURONIC ACID TRANSFERASE"/>
    <property type="match status" value="1"/>
</dbReference>
<dbReference type="Pfam" id="PF03808">
    <property type="entry name" value="Glyco_tran_WecG"/>
    <property type="match status" value="1"/>
</dbReference>
<keyword evidence="4" id="KW-1185">Reference proteome</keyword>
<dbReference type="AlphaFoldDB" id="A0A0C1IQS8"/>
<name>A0A0C1IQS8_9BACT</name>
<organism evidence="3 4">
    <name type="scientific">Flavihumibacter solisilvae</name>
    <dbReference type="NCBI Taxonomy" id="1349421"/>
    <lineage>
        <taxon>Bacteria</taxon>
        <taxon>Pseudomonadati</taxon>
        <taxon>Bacteroidota</taxon>
        <taxon>Chitinophagia</taxon>
        <taxon>Chitinophagales</taxon>
        <taxon>Chitinophagaceae</taxon>
        <taxon>Flavihumibacter</taxon>
    </lineage>
</organism>
<accession>A0A0C1IQS8</accession>
<evidence type="ECO:0000256" key="2">
    <source>
        <dbReference type="ARBA" id="ARBA00022679"/>
    </source>
</evidence>
<dbReference type="CDD" id="cd06533">
    <property type="entry name" value="Glyco_transf_WecG_TagA"/>
    <property type="match status" value="1"/>
</dbReference>
<keyword evidence="1" id="KW-0328">Glycosyltransferase</keyword>
<keyword evidence="2" id="KW-0808">Transferase</keyword>
<dbReference type="NCBIfam" id="TIGR00696">
    <property type="entry name" value="wecG_tagA_cpsF"/>
    <property type="match status" value="1"/>
</dbReference>
<dbReference type="PANTHER" id="PTHR34136">
    <property type="match status" value="1"/>
</dbReference>
<dbReference type="EMBL" id="JSVC01000027">
    <property type="protein sequence ID" value="KIC92829.1"/>
    <property type="molecule type" value="Genomic_DNA"/>
</dbReference>
<reference evidence="3 4" key="1">
    <citation type="submission" date="2014-11" db="EMBL/GenBank/DDBJ databases">
        <title>Genome sequence of Flavihumibacter solisilvae 3-3.</title>
        <authorList>
            <person name="Zhou G."/>
            <person name="Li M."/>
            <person name="Wang G."/>
        </authorList>
    </citation>
    <scope>NUCLEOTIDE SEQUENCE [LARGE SCALE GENOMIC DNA]</scope>
    <source>
        <strain evidence="3 4">3-3</strain>
    </source>
</reference>
<proteinExistence type="predicted"/>
<comment type="caution">
    <text evidence="3">The sequence shown here is derived from an EMBL/GenBank/DDBJ whole genome shotgun (WGS) entry which is preliminary data.</text>
</comment>
<protein>
    <recommendedName>
        <fullName evidence="5">Glycosyl transferase</fullName>
    </recommendedName>
</protein>
<evidence type="ECO:0008006" key="5">
    <source>
        <dbReference type="Google" id="ProtNLM"/>
    </source>
</evidence>
<dbReference type="InterPro" id="IPR004629">
    <property type="entry name" value="WecG_TagA_CpsF"/>
</dbReference>
<dbReference type="STRING" id="1349421.OI18_20615"/>
<evidence type="ECO:0000313" key="3">
    <source>
        <dbReference type="EMBL" id="KIC92829.1"/>
    </source>
</evidence>
<evidence type="ECO:0000313" key="4">
    <source>
        <dbReference type="Proteomes" id="UP000031408"/>
    </source>
</evidence>
<evidence type="ECO:0000256" key="1">
    <source>
        <dbReference type="ARBA" id="ARBA00022676"/>
    </source>
</evidence>